<keyword evidence="6" id="KW-0997">Cell inner membrane</keyword>
<name>A0A2S1FDJ4_9GAMM</name>
<evidence type="ECO:0000256" key="1">
    <source>
        <dbReference type="ARBA" id="ARBA00004533"/>
    </source>
</evidence>
<dbReference type="GeneID" id="58164364"/>
<evidence type="ECO:0000256" key="7">
    <source>
        <dbReference type="ARBA" id="ARBA00022692"/>
    </source>
</evidence>
<evidence type="ECO:0000256" key="10">
    <source>
        <dbReference type="ARBA" id="ARBA00030772"/>
    </source>
</evidence>
<dbReference type="Proteomes" id="UP000503505">
    <property type="component" value="Chromosome"/>
</dbReference>
<keyword evidence="5" id="KW-1003">Cell membrane</keyword>
<evidence type="ECO:0000256" key="5">
    <source>
        <dbReference type="ARBA" id="ARBA00022475"/>
    </source>
</evidence>
<dbReference type="RefSeq" id="WP_004890585.1">
    <property type="nucleotide sequence ID" value="NZ_BCMD01000024.1"/>
</dbReference>
<protein>
    <recommendedName>
        <fullName evidence="3">Type II secretion system protein N</fullName>
    </recommendedName>
    <alternativeName>
        <fullName evidence="10">General secretion pathway protein N</fullName>
    </alternativeName>
</protein>
<proteinExistence type="inferred from homology"/>
<keyword evidence="4" id="KW-0813">Transport</keyword>
<evidence type="ECO:0000256" key="8">
    <source>
        <dbReference type="ARBA" id="ARBA00022927"/>
    </source>
</evidence>
<evidence type="ECO:0000256" key="6">
    <source>
        <dbReference type="ARBA" id="ARBA00022519"/>
    </source>
</evidence>
<keyword evidence="8" id="KW-0653">Protein transport</keyword>
<gene>
    <name evidence="11" type="ORF">FSC10_13870</name>
</gene>
<evidence type="ECO:0000313" key="11">
    <source>
        <dbReference type="EMBL" id="QIC68379.1"/>
    </source>
</evidence>
<accession>A0A2S1FDJ4</accession>
<dbReference type="EMBL" id="CP044463">
    <property type="protein sequence ID" value="QIC68379.1"/>
    <property type="molecule type" value="Genomic_DNA"/>
</dbReference>
<evidence type="ECO:0000256" key="9">
    <source>
        <dbReference type="ARBA" id="ARBA00023136"/>
    </source>
</evidence>
<dbReference type="Pfam" id="PF01203">
    <property type="entry name" value="T2SSN"/>
    <property type="match status" value="1"/>
</dbReference>
<comment type="similarity">
    <text evidence="2">Belongs to the GSP N family.</text>
</comment>
<sequence>MSSKPKTFKWLILAIVAFFIFVVLQVPAAWLISKFYKNNQVLHNVSGNIWQGSADWKKGQLRGSLNWQVRPLDLLLLRLGANVEVHSGNTKLAGVMAYGLTKTLVARNLEGQVAPETLKNLADWQWPTNAIQFKQLDFKYKKQNGFSDVSGQLNWTGGELIYTFAQRQERMSVPVLAGKLADESGKLLLDVRDSRDQKMLNIELDPDLMLNVQLTQRMLLNVPSYEGKAGLDTYVISTRQPLMGGLN</sequence>
<comment type="subcellular location">
    <subcellularLocation>
        <location evidence="1">Cell inner membrane</location>
    </subcellularLocation>
</comment>
<evidence type="ECO:0000256" key="3">
    <source>
        <dbReference type="ARBA" id="ARBA00021563"/>
    </source>
</evidence>
<organism evidence="11 12">
    <name type="scientific">Acinetobacter schindleri</name>
    <dbReference type="NCBI Taxonomy" id="108981"/>
    <lineage>
        <taxon>Bacteria</taxon>
        <taxon>Pseudomonadati</taxon>
        <taxon>Pseudomonadota</taxon>
        <taxon>Gammaproteobacteria</taxon>
        <taxon>Moraxellales</taxon>
        <taxon>Moraxellaceae</taxon>
        <taxon>Acinetobacter</taxon>
    </lineage>
</organism>
<dbReference type="GO" id="GO:0015627">
    <property type="term" value="C:type II protein secretion system complex"/>
    <property type="evidence" value="ECO:0007669"/>
    <property type="project" value="InterPro"/>
</dbReference>
<evidence type="ECO:0000256" key="4">
    <source>
        <dbReference type="ARBA" id="ARBA00022448"/>
    </source>
</evidence>
<dbReference type="InterPro" id="IPR022792">
    <property type="entry name" value="T2SS_protein-GspN"/>
</dbReference>
<evidence type="ECO:0000313" key="12">
    <source>
        <dbReference type="Proteomes" id="UP000503505"/>
    </source>
</evidence>
<evidence type="ECO:0000256" key="2">
    <source>
        <dbReference type="ARBA" id="ARBA00007208"/>
    </source>
</evidence>
<dbReference type="GO" id="GO:0005886">
    <property type="term" value="C:plasma membrane"/>
    <property type="evidence" value="ECO:0007669"/>
    <property type="project" value="UniProtKB-SubCell"/>
</dbReference>
<keyword evidence="9" id="KW-0472">Membrane</keyword>
<reference evidence="11 12" key="1">
    <citation type="submission" date="2019-09" db="EMBL/GenBank/DDBJ databases">
        <title>Non-baumannii Acinetobacter spp. carrying blaNDM-1 isolated in China.</title>
        <authorList>
            <person name="Cui C."/>
            <person name="Chen C."/>
            <person name="Sun J."/>
            <person name="Liu Y."/>
        </authorList>
    </citation>
    <scope>NUCLEOTIDE SEQUENCE [LARGE SCALE GENOMIC DNA]</scope>
    <source>
        <strain evidence="11 12">HZE23-1</strain>
    </source>
</reference>
<dbReference type="GO" id="GO:0015628">
    <property type="term" value="P:protein secretion by the type II secretion system"/>
    <property type="evidence" value="ECO:0007669"/>
    <property type="project" value="InterPro"/>
</dbReference>
<keyword evidence="7" id="KW-0812">Transmembrane</keyword>
<dbReference type="AlphaFoldDB" id="A0A2S1FDJ4"/>